<comment type="caution">
    <text evidence="8">The sequence shown here is derived from an EMBL/GenBank/DDBJ whole genome shotgun (WGS) entry which is preliminary data.</text>
</comment>
<accession>A0A3D8IQ56</accession>
<proteinExistence type="inferred from homology"/>
<reference evidence="8 9" key="1">
    <citation type="submission" date="2018-04" db="EMBL/GenBank/DDBJ databases">
        <title>Novel Campyloabacter and Helicobacter Species and Strains.</title>
        <authorList>
            <person name="Mannion A.J."/>
            <person name="Shen Z."/>
            <person name="Fox J.G."/>
        </authorList>
    </citation>
    <scope>NUCLEOTIDE SEQUENCE [LARGE SCALE GENOMIC DNA]</scope>
    <source>
        <strain evidence="8 9">MIT 12-6600</strain>
    </source>
</reference>
<dbReference type="Gene3D" id="3.40.640.10">
    <property type="entry name" value="Type I PLP-dependent aspartate aminotransferase-like (Major domain)"/>
    <property type="match status" value="1"/>
</dbReference>
<dbReference type="RefSeq" id="WP_115571109.1">
    <property type="nucleotide sequence ID" value="NZ_NXLT01000003.1"/>
</dbReference>
<dbReference type="PANTHER" id="PTHR46383:SF1">
    <property type="entry name" value="ASPARTATE AMINOTRANSFERASE"/>
    <property type="match status" value="1"/>
</dbReference>
<evidence type="ECO:0000256" key="5">
    <source>
        <dbReference type="ARBA" id="ARBA00022898"/>
    </source>
</evidence>
<evidence type="ECO:0000256" key="6">
    <source>
        <dbReference type="RuleBase" id="RU000481"/>
    </source>
</evidence>
<evidence type="ECO:0000259" key="7">
    <source>
        <dbReference type="Pfam" id="PF00155"/>
    </source>
</evidence>
<dbReference type="InterPro" id="IPR004838">
    <property type="entry name" value="NHTrfase_class1_PyrdxlP-BS"/>
</dbReference>
<gene>
    <name evidence="8" type="ORF">CQA54_05360</name>
</gene>
<dbReference type="FunFam" id="3.40.640.10:FF:000033">
    <property type="entry name" value="Aspartate aminotransferase"/>
    <property type="match status" value="1"/>
</dbReference>
<evidence type="ECO:0000256" key="4">
    <source>
        <dbReference type="ARBA" id="ARBA00022679"/>
    </source>
</evidence>
<keyword evidence="5" id="KW-0663">Pyridoxal phosphate</keyword>
<keyword evidence="4 6" id="KW-0808">Transferase</keyword>
<organism evidence="8 9">
    <name type="scientific">Helicobacter equorum</name>
    <dbReference type="NCBI Taxonomy" id="361872"/>
    <lineage>
        <taxon>Bacteria</taxon>
        <taxon>Pseudomonadati</taxon>
        <taxon>Campylobacterota</taxon>
        <taxon>Epsilonproteobacteria</taxon>
        <taxon>Campylobacterales</taxon>
        <taxon>Helicobacteraceae</taxon>
        <taxon>Helicobacter</taxon>
    </lineage>
</organism>
<keyword evidence="9" id="KW-1185">Reference proteome</keyword>
<evidence type="ECO:0000313" key="9">
    <source>
        <dbReference type="Proteomes" id="UP000256514"/>
    </source>
</evidence>
<evidence type="ECO:0000256" key="1">
    <source>
        <dbReference type="ARBA" id="ARBA00001933"/>
    </source>
</evidence>
<dbReference type="InterPro" id="IPR004839">
    <property type="entry name" value="Aminotransferase_I/II_large"/>
</dbReference>
<dbReference type="AlphaFoldDB" id="A0A3D8IQ56"/>
<dbReference type="SUPFAM" id="SSF53383">
    <property type="entry name" value="PLP-dependent transferases"/>
    <property type="match status" value="1"/>
</dbReference>
<dbReference type="PROSITE" id="PS00105">
    <property type="entry name" value="AA_TRANSFER_CLASS_1"/>
    <property type="match status" value="1"/>
</dbReference>
<dbReference type="InterPro" id="IPR015422">
    <property type="entry name" value="PyrdxlP-dep_Trfase_small"/>
</dbReference>
<dbReference type="InterPro" id="IPR015424">
    <property type="entry name" value="PyrdxlP-dep_Trfase"/>
</dbReference>
<dbReference type="Pfam" id="PF00155">
    <property type="entry name" value="Aminotran_1_2"/>
    <property type="match status" value="1"/>
</dbReference>
<evidence type="ECO:0000313" key="8">
    <source>
        <dbReference type="EMBL" id="RDU67399.1"/>
    </source>
</evidence>
<dbReference type="GO" id="GO:0030170">
    <property type="term" value="F:pyridoxal phosphate binding"/>
    <property type="evidence" value="ECO:0007669"/>
    <property type="project" value="InterPro"/>
</dbReference>
<feature type="domain" description="Aminotransferase class I/classII large" evidence="7">
    <location>
        <begin position="33"/>
        <end position="387"/>
    </location>
</feature>
<dbReference type="CDD" id="cd00609">
    <property type="entry name" value="AAT_like"/>
    <property type="match status" value="1"/>
</dbReference>
<name>A0A3D8IQ56_9HELI</name>
<dbReference type="Gene3D" id="3.90.1150.10">
    <property type="entry name" value="Aspartate Aminotransferase, domain 1"/>
    <property type="match status" value="1"/>
</dbReference>
<dbReference type="OrthoDB" id="9803354at2"/>
<protein>
    <recommendedName>
        <fullName evidence="6">Aminotransferase</fullName>
        <ecNumber evidence="6">2.6.1.-</ecNumber>
    </recommendedName>
</protein>
<dbReference type="GO" id="GO:0008483">
    <property type="term" value="F:transaminase activity"/>
    <property type="evidence" value="ECO:0007669"/>
    <property type="project" value="UniProtKB-KW"/>
</dbReference>
<dbReference type="PANTHER" id="PTHR46383">
    <property type="entry name" value="ASPARTATE AMINOTRANSFERASE"/>
    <property type="match status" value="1"/>
</dbReference>
<dbReference type="InterPro" id="IPR015421">
    <property type="entry name" value="PyrdxlP-dep_Trfase_major"/>
</dbReference>
<comment type="similarity">
    <text evidence="2 6">Belongs to the class-I pyridoxal-phosphate-dependent aminotransferase family.</text>
</comment>
<dbReference type="InterPro" id="IPR050596">
    <property type="entry name" value="AspAT/PAT-like"/>
</dbReference>
<sequence>MQNPIYAPRIQLLSESTTIAISSLARDLKAQGKDILSFSAGEPDFDTPKPIRDEAIRALNSGFTHYTAVGGIPELRKAICEKLERENGLHYDPSEVIVSNGAKHSLFNVLQALVCDGDEVIIPTPYWVSYPEIVTYCGGTNVFIPTDEKQNFKITPKQLKEAITPKTKILVLNSPSNPTGIVYSKEELEELAQILAGSNIWVLSDEIYEKLVYDITFCSSAAISQDMLERTILINGLSKAVAMTGWRVGYVACKDKQLIKYMDNLQSQCTSNVNSIAQKASVVALGKECVADIEEMRLAFKERMEVAYKLFNTLPGISLQKPQGAFYLFPNIQEIAKFKGDSMRFCQELLQSQGVALVPGSAFGKDGYVRFSFACNTEQIQLGIERIARFIKDSQ</sequence>
<evidence type="ECO:0000256" key="3">
    <source>
        <dbReference type="ARBA" id="ARBA00022576"/>
    </source>
</evidence>
<dbReference type="Proteomes" id="UP000256514">
    <property type="component" value="Unassembled WGS sequence"/>
</dbReference>
<dbReference type="EC" id="2.6.1.-" evidence="6"/>
<comment type="cofactor">
    <cofactor evidence="1 6">
        <name>pyridoxal 5'-phosphate</name>
        <dbReference type="ChEBI" id="CHEBI:597326"/>
    </cofactor>
</comment>
<dbReference type="EMBL" id="NXLT01000003">
    <property type="protein sequence ID" value="RDU67399.1"/>
    <property type="molecule type" value="Genomic_DNA"/>
</dbReference>
<evidence type="ECO:0000256" key="2">
    <source>
        <dbReference type="ARBA" id="ARBA00007441"/>
    </source>
</evidence>
<keyword evidence="3 6" id="KW-0032">Aminotransferase</keyword>
<dbReference type="GO" id="GO:0006520">
    <property type="term" value="P:amino acid metabolic process"/>
    <property type="evidence" value="ECO:0007669"/>
    <property type="project" value="InterPro"/>
</dbReference>